<evidence type="ECO:0000259" key="3">
    <source>
        <dbReference type="Pfam" id="PF12697"/>
    </source>
</evidence>
<protein>
    <submittedName>
        <fullName evidence="4">Alpha/Beta hydrolase protein</fullName>
    </submittedName>
</protein>
<dbReference type="InterPro" id="IPR000073">
    <property type="entry name" value="AB_hydrolase_1"/>
</dbReference>
<keyword evidence="4" id="KW-0378">Hydrolase</keyword>
<name>A0A1Y2AB49_9PLEO</name>
<organism evidence="4 5">
    <name type="scientific">Clohesyomyces aquaticus</name>
    <dbReference type="NCBI Taxonomy" id="1231657"/>
    <lineage>
        <taxon>Eukaryota</taxon>
        <taxon>Fungi</taxon>
        <taxon>Dikarya</taxon>
        <taxon>Ascomycota</taxon>
        <taxon>Pezizomycotina</taxon>
        <taxon>Dothideomycetes</taxon>
        <taxon>Pleosporomycetidae</taxon>
        <taxon>Pleosporales</taxon>
        <taxon>Lindgomycetaceae</taxon>
        <taxon>Clohesyomyces</taxon>
    </lineage>
</organism>
<comment type="similarity">
    <text evidence="1">Belongs to the peptidase S33 family. ABHD4/ABHD5 subfamily.</text>
</comment>
<dbReference type="OrthoDB" id="408373at2759"/>
<gene>
    <name evidence="4" type="ORF">BCR34DRAFT_551593</name>
</gene>
<dbReference type="EMBL" id="MCFA01000001">
    <property type="protein sequence ID" value="ORY19731.1"/>
    <property type="molecule type" value="Genomic_DNA"/>
</dbReference>
<evidence type="ECO:0000256" key="1">
    <source>
        <dbReference type="ARBA" id="ARBA00038097"/>
    </source>
</evidence>
<feature type="compositionally biased region" description="Acidic residues" evidence="2">
    <location>
        <begin position="316"/>
        <end position="325"/>
    </location>
</feature>
<feature type="region of interest" description="Disordered" evidence="2">
    <location>
        <begin position="310"/>
        <end position="358"/>
    </location>
</feature>
<comment type="caution">
    <text evidence="4">The sequence shown here is derived from an EMBL/GenBank/DDBJ whole genome shotgun (WGS) entry which is preliminary data.</text>
</comment>
<evidence type="ECO:0000313" key="4">
    <source>
        <dbReference type="EMBL" id="ORY19731.1"/>
    </source>
</evidence>
<proteinExistence type="inferred from homology"/>
<dbReference type="Gene3D" id="3.40.50.1820">
    <property type="entry name" value="alpha/beta hydrolase"/>
    <property type="match status" value="1"/>
</dbReference>
<accession>A0A1Y2AB49</accession>
<reference evidence="4 5" key="1">
    <citation type="submission" date="2016-07" db="EMBL/GenBank/DDBJ databases">
        <title>Pervasive Adenine N6-methylation of Active Genes in Fungi.</title>
        <authorList>
            <consortium name="DOE Joint Genome Institute"/>
            <person name="Mondo S.J."/>
            <person name="Dannebaum R.O."/>
            <person name="Kuo R.C."/>
            <person name="Labutti K."/>
            <person name="Haridas S."/>
            <person name="Kuo A."/>
            <person name="Salamov A."/>
            <person name="Ahrendt S.R."/>
            <person name="Lipzen A."/>
            <person name="Sullivan W."/>
            <person name="Andreopoulos W.B."/>
            <person name="Clum A."/>
            <person name="Lindquist E."/>
            <person name="Daum C."/>
            <person name="Ramamoorthy G.K."/>
            <person name="Gryganskyi A."/>
            <person name="Culley D."/>
            <person name="Magnuson J.K."/>
            <person name="James T.Y."/>
            <person name="O'Malley M.A."/>
            <person name="Stajich J.E."/>
            <person name="Spatafora J.W."/>
            <person name="Visel A."/>
            <person name="Grigoriev I.V."/>
        </authorList>
    </citation>
    <scope>NUCLEOTIDE SEQUENCE [LARGE SCALE GENOMIC DNA]</scope>
    <source>
        <strain evidence="4 5">CBS 115471</strain>
    </source>
</reference>
<dbReference type="PANTHER" id="PTHR42886:SF29">
    <property type="entry name" value="PUMMELIG, ISOFORM A"/>
    <property type="match status" value="1"/>
</dbReference>
<keyword evidence="5" id="KW-1185">Reference proteome</keyword>
<feature type="compositionally biased region" description="Basic and acidic residues" evidence="2">
    <location>
        <begin position="332"/>
        <end position="349"/>
    </location>
</feature>
<dbReference type="Pfam" id="PF12697">
    <property type="entry name" value="Abhydrolase_6"/>
    <property type="match status" value="1"/>
</dbReference>
<dbReference type="STRING" id="1231657.A0A1Y2AB49"/>
<dbReference type="Proteomes" id="UP000193144">
    <property type="component" value="Unassembled WGS sequence"/>
</dbReference>
<evidence type="ECO:0000313" key="5">
    <source>
        <dbReference type="Proteomes" id="UP000193144"/>
    </source>
</evidence>
<dbReference type="PANTHER" id="PTHR42886">
    <property type="entry name" value="RE40534P-RELATED"/>
    <property type="match status" value="1"/>
</dbReference>
<dbReference type="GO" id="GO:0016787">
    <property type="term" value="F:hydrolase activity"/>
    <property type="evidence" value="ECO:0007669"/>
    <property type="project" value="UniProtKB-KW"/>
</dbReference>
<sequence>MRCAALRQPTTNPIPVLGILAQLPSYLSSPLHLLFTMGSLWEYVGRSPKPKTSAASQITTQIVSQVNTHITKPLNRFRLELSPVQLYAAGGVVSVTLLVLFNSLRSSPPIIPAPRETVIPQMAPENLRDIPYPLEALPGARDVDSPYGSTRVYEFGPRDGPKVLLIHGISTPCIALASLAHKLADKGCRVMIFDLFSRGHSSGPSATVRPYDSALYTSQILVVLQSSSLSWNSSNPFTIVGYSLGGALAADFTSYFPRLVSNLVLIAPGGIIRTSHITLRSRMLYSPSGLIPEWMVRKLVAQRLWTGPDTARSIEPEPDTLDTADAESLSGRSDRSERSERRRSSKRDPTYISSEFSLLPPNPNSTVGRVVDWQVSHHRGFVPAFISTIRHAPIHNQHDRWRLIGERMKNGSGPLRRVNIVLGENDPIIIADEISEDAREVLGDDYCNVHIVKGADHDVAIDRFDDVARVVLRELGLKSKSHKTRSAVGGSSRR</sequence>
<dbReference type="AlphaFoldDB" id="A0A1Y2AB49"/>
<evidence type="ECO:0000256" key="2">
    <source>
        <dbReference type="SAM" id="MobiDB-lite"/>
    </source>
</evidence>
<dbReference type="SUPFAM" id="SSF53474">
    <property type="entry name" value="alpha/beta-Hydrolases"/>
    <property type="match status" value="1"/>
</dbReference>
<dbReference type="InterPro" id="IPR029058">
    <property type="entry name" value="AB_hydrolase_fold"/>
</dbReference>
<feature type="domain" description="AB hydrolase-1" evidence="3">
    <location>
        <begin position="163"/>
        <end position="469"/>
    </location>
</feature>